<sequence length="120" mass="12937">MAFADPQSVTINAVAQTLPRVSSGINTGTFRKDDATVELRVSHTYKNRTRRELRLTHAKVAPDPLVSSTNIKYSMSAYLVVDHPVTGYTVAEAKQIVDALTAYLTASSGAKVTQLLGGEN</sequence>
<protein>
    <recommendedName>
        <fullName evidence="2">Coat protein</fullName>
    </recommendedName>
</protein>
<organism evidence="1">
    <name type="scientific">Leviviridae sp</name>
    <dbReference type="NCBI Taxonomy" id="2027243"/>
    <lineage>
        <taxon>Viruses</taxon>
        <taxon>Riboviria</taxon>
        <taxon>Orthornavirae</taxon>
        <taxon>Lenarviricota</taxon>
        <taxon>Leviviricetes</taxon>
        <taxon>Norzivirales</taxon>
        <taxon>Fiersviridae</taxon>
    </lineage>
</organism>
<evidence type="ECO:0000313" key="1">
    <source>
        <dbReference type="EMBL" id="QDH87714.1"/>
    </source>
</evidence>
<accession>A0A514D269</accession>
<dbReference type="Gene3D" id="2.40.160.220">
    <property type="match status" value="1"/>
</dbReference>
<evidence type="ECO:0008006" key="2">
    <source>
        <dbReference type="Google" id="ProtNLM"/>
    </source>
</evidence>
<reference evidence="1" key="1">
    <citation type="submission" date="2019-05" db="EMBL/GenBank/DDBJ databases">
        <title>Metatranscriptomic reconstruction reveals RNA viruses with the potential to shape carbon cycling in soil.</title>
        <authorList>
            <person name="Starr E.P."/>
            <person name="Nuccio E."/>
            <person name="Pett-Ridge J."/>
            <person name="Banfield J.F."/>
            <person name="Firestone M.K."/>
        </authorList>
    </citation>
    <scope>NUCLEOTIDE SEQUENCE</scope>
    <source>
        <strain evidence="1">H2_Rhizo_Litter_49_scaffold_1905</strain>
    </source>
</reference>
<name>A0A514D269_9VIRU</name>
<gene>
    <name evidence="1" type="ORF">H2RhizoLitter491905_000002</name>
</gene>
<proteinExistence type="predicted"/>
<dbReference type="EMBL" id="MN033578">
    <property type="protein sequence ID" value="QDH87714.1"/>
    <property type="molecule type" value="Genomic_RNA"/>
</dbReference>